<feature type="region of interest" description="Disordered" evidence="1">
    <location>
        <begin position="1"/>
        <end position="24"/>
    </location>
</feature>
<accession>A0ABU8MTM1</accession>
<dbReference type="EMBL" id="JBBEGN010000012">
    <property type="protein sequence ID" value="MEJ2870314.1"/>
    <property type="molecule type" value="Genomic_DNA"/>
</dbReference>
<comment type="caution">
    <text evidence="2">The sequence shown here is derived from an EMBL/GenBank/DDBJ whole genome shotgun (WGS) entry which is preliminary data.</text>
</comment>
<dbReference type="Proteomes" id="UP001385809">
    <property type="component" value="Unassembled WGS sequence"/>
</dbReference>
<name>A0ABU8MTM1_9PSEU</name>
<gene>
    <name evidence="2" type="ORF">WCD74_21270</name>
</gene>
<evidence type="ECO:0000313" key="2">
    <source>
        <dbReference type="EMBL" id="MEJ2870314.1"/>
    </source>
</evidence>
<proteinExistence type="predicted"/>
<reference evidence="2 3" key="1">
    <citation type="submission" date="2024-03" db="EMBL/GenBank/DDBJ databases">
        <title>Actinomycetospora sp. OC33-EN08, a novel actinomycete isolated from wild orchid (Aerides multiflora).</title>
        <authorList>
            <person name="Suriyachadkun C."/>
        </authorList>
    </citation>
    <scope>NUCLEOTIDE SEQUENCE [LARGE SCALE GENOMIC DNA]</scope>
    <source>
        <strain evidence="2 3">OC33-EN08</strain>
    </source>
</reference>
<organism evidence="2 3">
    <name type="scientific">Actinomycetospora aurantiaca</name>
    <dbReference type="NCBI Taxonomy" id="3129233"/>
    <lineage>
        <taxon>Bacteria</taxon>
        <taxon>Bacillati</taxon>
        <taxon>Actinomycetota</taxon>
        <taxon>Actinomycetes</taxon>
        <taxon>Pseudonocardiales</taxon>
        <taxon>Pseudonocardiaceae</taxon>
        <taxon>Actinomycetospora</taxon>
    </lineage>
</organism>
<dbReference type="RefSeq" id="WP_337696879.1">
    <property type="nucleotide sequence ID" value="NZ_JBBEGN010000012.1"/>
</dbReference>
<sequence length="94" mass="9668">MSAGAGDPLFSGENTMGRHHTADQLVDSAVAAAVIPAPRRSPEDTPAPVVVPQPRGWRARRAAKADAAAARAQAVAVAHAQRRARQVALASLGD</sequence>
<keyword evidence="3" id="KW-1185">Reference proteome</keyword>
<evidence type="ECO:0000256" key="1">
    <source>
        <dbReference type="SAM" id="MobiDB-lite"/>
    </source>
</evidence>
<evidence type="ECO:0000313" key="3">
    <source>
        <dbReference type="Proteomes" id="UP001385809"/>
    </source>
</evidence>
<protein>
    <submittedName>
        <fullName evidence="2">Uncharacterized protein</fullName>
    </submittedName>
</protein>